<dbReference type="AlphaFoldDB" id="A0A977L5R4"/>
<evidence type="ECO:0000256" key="6">
    <source>
        <dbReference type="ARBA" id="ARBA00023160"/>
    </source>
</evidence>
<evidence type="ECO:0000256" key="4">
    <source>
        <dbReference type="ARBA" id="ARBA00022832"/>
    </source>
</evidence>
<dbReference type="Pfam" id="PF00550">
    <property type="entry name" value="PP-binding"/>
    <property type="match status" value="1"/>
</dbReference>
<evidence type="ECO:0000259" key="7">
    <source>
        <dbReference type="PROSITE" id="PS50075"/>
    </source>
</evidence>
<keyword evidence="1" id="KW-0596">Phosphopantetheine</keyword>
<keyword evidence="5" id="KW-0443">Lipid metabolism</keyword>
<dbReference type="SUPFAM" id="SSF47336">
    <property type="entry name" value="ACP-like"/>
    <property type="match status" value="1"/>
</dbReference>
<feature type="domain" description="Carrier" evidence="7">
    <location>
        <begin position="1"/>
        <end position="63"/>
    </location>
</feature>
<evidence type="ECO:0000256" key="2">
    <source>
        <dbReference type="ARBA" id="ARBA00022516"/>
    </source>
</evidence>
<dbReference type="InterPro" id="IPR009081">
    <property type="entry name" value="PP-bd_ACP"/>
</dbReference>
<keyword evidence="2" id="KW-0444">Lipid biosynthesis</keyword>
<accession>A0A977L5R4</accession>
<dbReference type="EMBL" id="CP073041">
    <property type="protein sequence ID" value="UXE64590.1"/>
    <property type="molecule type" value="Genomic_DNA"/>
</dbReference>
<proteinExistence type="predicted"/>
<dbReference type="PROSITE" id="PS50075">
    <property type="entry name" value="CARRIER"/>
    <property type="match status" value="1"/>
</dbReference>
<evidence type="ECO:0000256" key="3">
    <source>
        <dbReference type="ARBA" id="ARBA00022553"/>
    </source>
</evidence>
<gene>
    <name evidence="8" type="ORF">KA717_07870</name>
</gene>
<evidence type="ECO:0000256" key="5">
    <source>
        <dbReference type="ARBA" id="ARBA00023098"/>
    </source>
</evidence>
<evidence type="ECO:0000313" key="8">
    <source>
        <dbReference type="EMBL" id="UXE64590.1"/>
    </source>
</evidence>
<dbReference type="Gene3D" id="1.10.1200.10">
    <property type="entry name" value="ACP-like"/>
    <property type="match status" value="1"/>
</dbReference>
<dbReference type="InterPro" id="IPR003231">
    <property type="entry name" value="ACP"/>
</dbReference>
<organism evidence="8">
    <name type="scientific">Woronichinia naegeliana WA131</name>
    <dbReference type="NCBI Taxonomy" id="2824559"/>
    <lineage>
        <taxon>Bacteria</taxon>
        <taxon>Bacillati</taxon>
        <taxon>Cyanobacteriota</taxon>
        <taxon>Cyanophyceae</taxon>
        <taxon>Synechococcales</taxon>
        <taxon>Coelosphaeriaceae</taxon>
        <taxon>Woronichinia</taxon>
    </lineage>
</organism>
<dbReference type="PANTHER" id="PTHR20863:SF76">
    <property type="entry name" value="CARRIER DOMAIN-CONTAINING PROTEIN"/>
    <property type="match status" value="1"/>
</dbReference>
<keyword evidence="4" id="KW-0276">Fatty acid metabolism</keyword>
<keyword evidence="6" id="KW-0275">Fatty acid biosynthesis</keyword>
<dbReference type="GO" id="GO:0000036">
    <property type="term" value="F:acyl carrier activity"/>
    <property type="evidence" value="ECO:0007669"/>
    <property type="project" value="TreeGrafter"/>
</dbReference>
<sequence length="63" mass="7196">MSAFITKGESVYHSSFKIQGVDSLDAVELVMALEEQFNIKVPEEVTEKMTTIQEAVDYIDRHF</sequence>
<dbReference type="KEGG" id="wna:KA717_07870"/>
<dbReference type="Proteomes" id="UP001065613">
    <property type="component" value="Chromosome"/>
</dbReference>
<dbReference type="PANTHER" id="PTHR20863">
    <property type="entry name" value="ACYL CARRIER PROTEIN"/>
    <property type="match status" value="1"/>
</dbReference>
<evidence type="ECO:0000256" key="1">
    <source>
        <dbReference type="ARBA" id="ARBA00022450"/>
    </source>
</evidence>
<dbReference type="GO" id="GO:0000035">
    <property type="term" value="F:acyl binding"/>
    <property type="evidence" value="ECO:0007669"/>
    <property type="project" value="TreeGrafter"/>
</dbReference>
<name>A0A977L5R4_9CYAN</name>
<keyword evidence="3" id="KW-0597">Phosphoprotein</keyword>
<protein>
    <submittedName>
        <fullName evidence="8">Phosphopantetheine-binding protein</fullName>
    </submittedName>
</protein>
<reference evidence="8" key="1">
    <citation type="submission" date="2021-04" db="EMBL/GenBank/DDBJ databases">
        <title>Genome sequence of Woronichinia naegeliana from Washington state freshwater lake bloom.</title>
        <authorList>
            <person name="Dreher T.W."/>
        </authorList>
    </citation>
    <scope>NUCLEOTIDE SEQUENCE</scope>
    <source>
        <strain evidence="8">WA131</strain>
    </source>
</reference>
<dbReference type="InterPro" id="IPR036736">
    <property type="entry name" value="ACP-like_sf"/>
</dbReference>